<dbReference type="SUPFAM" id="SSF52540">
    <property type="entry name" value="P-loop containing nucleoside triphosphate hydrolases"/>
    <property type="match status" value="1"/>
</dbReference>
<dbReference type="Pfam" id="PF00271">
    <property type="entry name" value="Helicase_C"/>
    <property type="match status" value="1"/>
</dbReference>
<keyword evidence="7" id="KW-0732">Signal</keyword>
<keyword evidence="5" id="KW-0347">Helicase</keyword>
<keyword evidence="11" id="KW-1185">Reference proteome</keyword>
<dbReference type="SMART" id="SM00490">
    <property type="entry name" value="HELICc"/>
    <property type="match status" value="1"/>
</dbReference>
<dbReference type="GO" id="GO:0016787">
    <property type="term" value="F:hydrolase activity"/>
    <property type="evidence" value="ECO:0007669"/>
    <property type="project" value="UniProtKB-KW"/>
</dbReference>
<dbReference type="GO" id="GO:0005524">
    <property type="term" value="F:ATP binding"/>
    <property type="evidence" value="ECO:0007669"/>
    <property type="project" value="UniProtKB-UniRule"/>
</dbReference>
<dbReference type="PANTHER" id="PTHR24031">
    <property type="entry name" value="RNA HELICASE"/>
    <property type="match status" value="1"/>
</dbReference>
<evidence type="ECO:0000256" key="5">
    <source>
        <dbReference type="RuleBase" id="RU365068"/>
    </source>
</evidence>
<dbReference type="InterPro" id="IPR014001">
    <property type="entry name" value="Helicase_ATP-bd"/>
</dbReference>
<feature type="signal peptide" evidence="7">
    <location>
        <begin position="1"/>
        <end position="27"/>
    </location>
</feature>
<evidence type="ECO:0000256" key="2">
    <source>
        <dbReference type="ARBA" id="ARBA00022801"/>
    </source>
</evidence>
<dbReference type="GO" id="GO:0003723">
    <property type="term" value="F:RNA binding"/>
    <property type="evidence" value="ECO:0007669"/>
    <property type="project" value="UniProtKB-UniRule"/>
</dbReference>
<protein>
    <recommendedName>
        <fullName evidence="5">ATP-dependent RNA helicase</fullName>
        <ecNumber evidence="5">3.6.4.13</ecNumber>
    </recommendedName>
</protein>
<dbReference type="GO" id="GO:0003724">
    <property type="term" value="F:RNA helicase activity"/>
    <property type="evidence" value="ECO:0007669"/>
    <property type="project" value="UniProtKB-EC"/>
</dbReference>
<dbReference type="InterPro" id="IPR001650">
    <property type="entry name" value="Helicase_C-like"/>
</dbReference>
<evidence type="ECO:0000256" key="7">
    <source>
        <dbReference type="SAM" id="SignalP"/>
    </source>
</evidence>
<reference evidence="10 11" key="1">
    <citation type="submission" date="2022-09" db="EMBL/GenBank/DDBJ databases">
        <authorList>
            <person name="Palmer J.M."/>
        </authorList>
    </citation>
    <scope>NUCLEOTIDE SEQUENCE [LARGE SCALE GENOMIC DNA]</scope>
    <source>
        <strain evidence="10 11">DSM 7382</strain>
    </source>
</reference>
<dbReference type="PROSITE" id="PS51192">
    <property type="entry name" value="HELICASE_ATP_BIND_1"/>
    <property type="match status" value="1"/>
</dbReference>
<dbReference type="Pfam" id="PF00270">
    <property type="entry name" value="DEAD"/>
    <property type="match status" value="1"/>
</dbReference>
<dbReference type="CDD" id="cd18787">
    <property type="entry name" value="SF2_C_DEAD"/>
    <property type="match status" value="1"/>
</dbReference>
<evidence type="ECO:0000256" key="4">
    <source>
        <dbReference type="ARBA" id="ARBA00022884"/>
    </source>
</evidence>
<feature type="domain" description="Helicase ATP-binding" evidence="8">
    <location>
        <begin position="119"/>
        <end position="312"/>
    </location>
</feature>
<evidence type="ECO:0000313" key="11">
    <source>
        <dbReference type="Proteomes" id="UP001385951"/>
    </source>
</evidence>
<accession>A0AAW0FJ10</accession>
<evidence type="ECO:0000259" key="9">
    <source>
        <dbReference type="PROSITE" id="PS51194"/>
    </source>
</evidence>
<feature type="region of interest" description="Disordered" evidence="6">
    <location>
        <begin position="572"/>
        <end position="593"/>
    </location>
</feature>
<evidence type="ECO:0000256" key="3">
    <source>
        <dbReference type="ARBA" id="ARBA00022840"/>
    </source>
</evidence>
<dbReference type="EMBL" id="JASBNA010000044">
    <property type="protein sequence ID" value="KAK7681058.1"/>
    <property type="molecule type" value="Genomic_DNA"/>
</dbReference>
<feature type="domain" description="Helicase C-terminal" evidence="9">
    <location>
        <begin position="344"/>
        <end position="508"/>
    </location>
</feature>
<sequence>MALFRAFSKTLLSRLVVSLAAARSVLTIRPIRPFSSAVIHRNETIPAAANVSANAKDVNGVVEGKDEASEEESVVSDVLPSTFLEVAEHPEINKHVVTPLTHVGIGYKDLTPVQQRSILPMLREEKGIVCRAKTGTGKTLAFIIPTLHTCLTSENAAQIRDNKVQAIVVAPTRDLALQIESEFHKLISKLRGNQRKNISYQTLIGGRKTVISPRDIPAIVIATPGRLLDCLENTRGFAKACSDIKYRIYDEADRLLDQGFEEHLNSIDSLLRGVRKDALVPDTPLKSVLFSATVDRNVDKFARNTISNNYRFIDCVDKDEPEAHKNIHQTLVKTDNIYQSQIGAMSFILKNLNKNKNFKAIFFIPTIAGVEWCTSTINRAIKNKLFDFQKRRSFVTPLHGKMTQSRRDRAVKSFRQLESGVLVCTDVAARGLDFKDVSHVVQFAPSIDLADYVHKVGRTARAGAKEDQTGITFNQVEKYEDFETDDQEFKEKINMFEDEFEEYGNSLISFYRAQAASYKFNLRAVFDDIVSLMREFLKDPEYKFPAGRRLVSGLGLSYNDISSIMALPPNMSPNDPAFKPRGSSKNRSGSGFR</sequence>
<dbReference type="AlphaFoldDB" id="A0AAW0FJ10"/>
<dbReference type="PROSITE" id="PS51194">
    <property type="entry name" value="HELICASE_CTER"/>
    <property type="match status" value="1"/>
</dbReference>
<evidence type="ECO:0000313" key="10">
    <source>
        <dbReference type="EMBL" id="KAK7681058.1"/>
    </source>
</evidence>
<feature type="compositionally biased region" description="Polar residues" evidence="6">
    <location>
        <begin position="583"/>
        <end position="593"/>
    </location>
</feature>
<name>A0AAW0FJ10_9APHY</name>
<keyword evidence="4 5" id="KW-0694">RNA-binding</keyword>
<comment type="catalytic activity">
    <reaction evidence="5">
        <text>ATP + H2O = ADP + phosphate + H(+)</text>
        <dbReference type="Rhea" id="RHEA:13065"/>
        <dbReference type="ChEBI" id="CHEBI:15377"/>
        <dbReference type="ChEBI" id="CHEBI:15378"/>
        <dbReference type="ChEBI" id="CHEBI:30616"/>
        <dbReference type="ChEBI" id="CHEBI:43474"/>
        <dbReference type="ChEBI" id="CHEBI:456216"/>
        <dbReference type="EC" id="3.6.4.13"/>
    </reaction>
</comment>
<proteinExistence type="inferred from homology"/>
<evidence type="ECO:0000256" key="1">
    <source>
        <dbReference type="ARBA" id="ARBA00022741"/>
    </source>
</evidence>
<comment type="domain">
    <text evidence="5">The Q motif is unique to and characteristic of the DEAD box family of RNA helicases and controls ATP binding and hydrolysis.</text>
</comment>
<dbReference type="SMART" id="SM00487">
    <property type="entry name" value="DEXDc"/>
    <property type="match status" value="1"/>
</dbReference>
<gene>
    <name evidence="10" type="ORF">QCA50_015895</name>
</gene>
<comment type="similarity">
    <text evidence="5">Belongs to the DEAD box helicase family.</text>
</comment>
<keyword evidence="2 5" id="KW-0378">Hydrolase</keyword>
<organism evidence="10 11">
    <name type="scientific">Cerrena zonata</name>
    <dbReference type="NCBI Taxonomy" id="2478898"/>
    <lineage>
        <taxon>Eukaryota</taxon>
        <taxon>Fungi</taxon>
        <taxon>Dikarya</taxon>
        <taxon>Basidiomycota</taxon>
        <taxon>Agaricomycotina</taxon>
        <taxon>Agaricomycetes</taxon>
        <taxon>Polyporales</taxon>
        <taxon>Cerrenaceae</taxon>
        <taxon>Cerrena</taxon>
    </lineage>
</organism>
<evidence type="ECO:0000259" key="8">
    <source>
        <dbReference type="PROSITE" id="PS51192"/>
    </source>
</evidence>
<comment type="function">
    <text evidence="5">RNA helicase.</text>
</comment>
<dbReference type="EC" id="3.6.4.13" evidence="5"/>
<dbReference type="InterPro" id="IPR027417">
    <property type="entry name" value="P-loop_NTPase"/>
</dbReference>
<dbReference type="Gene3D" id="3.40.50.300">
    <property type="entry name" value="P-loop containing nucleotide triphosphate hydrolases"/>
    <property type="match status" value="2"/>
</dbReference>
<keyword evidence="1 5" id="KW-0547">Nucleotide-binding</keyword>
<keyword evidence="3 5" id="KW-0067">ATP-binding</keyword>
<comment type="caution">
    <text evidence="10">The sequence shown here is derived from an EMBL/GenBank/DDBJ whole genome shotgun (WGS) entry which is preliminary data.</text>
</comment>
<dbReference type="Proteomes" id="UP001385951">
    <property type="component" value="Unassembled WGS sequence"/>
</dbReference>
<evidence type="ECO:0000256" key="6">
    <source>
        <dbReference type="SAM" id="MobiDB-lite"/>
    </source>
</evidence>
<feature type="chain" id="PRO_5043620340" description="ATP-dependent RNA helicase" evidence="7">
    <location>
        <begin position="28"/>
        <end position="593"/>
    </location>
</feature>
<dbReference type="InterPro" id="IPR011545">
    <property type="entry name" value="DEAD/DEAH_box_helicase_dom"/>
</dbReference>